<keyword evidence="3" id="KW-1185">Reference proteome</keyword>
<proteinExistence type="predicted"/>
<feature type="domain" description="FRG" evidence="1">
    <location>
        <begin position="22"/>
        <end position="122"/>
    </location>
</feature>
<evidence type="ECO:0000313" key="2">
    <source>
        <dbReference type="EMBL" id="TQV87571.1"/>
    </source>
</evidence>
<dbReference type="InterPro" id="IPR014966">
    <property type="entry name" value="FRG-dom"/>
</dbReference>
<protein>
    <submittedName>
        <fullName evidence="2">FRG domain-containing protein</fullName>
    </submittedName>
</protein>
<dbReference type="Pfam" id="PF08867">
    <property type="entry name" value="FRG"/>
    <property type="match status" value="1"/>
</dbReference>
<accession>A0A545UDM7</accession>
<evidence type="ECO:0000313" key="3">
    <source>
        <dbReference type="Proteomes" id="UP000315439"/>
    </source>
</evidence>
<organism evidence="2 3">
    <name type="scientific">Aliikangiella coralliicola</name>
    <dbReference type="NCBI Taxonomy" id="2592383"/>
    <lineage>
        <taxon>Bacteria</taxon>
        <taxon>Pseudomonadati</taxon>
        <taxon>Pseudomonadota</taxon>
        <taxon>Gammaproteobacteria</taxon>
        <taxon>Oceanospirillales</taxon>
        <taxon>Pleioneaceae</taxon>
        <taxon>Aliikangiella</taxon>
    </lineage>
</organism>
<evidence type="ECO:0000259" key="1">
    <source>
        <dbReference type="SMART" id="SM00901"/>
    </source>
</evidence>
<dbReference type="EMBL" id="VIKS01000007">
    <property type="protein sequence ID" value="TQV87571.1"/>
    <property type="molecule type" value="Genomic_DNA"/>
</dbReference>
<reference evidence="2 3" key="1">
    <citation type="submission" date="2019-07" db="EMBL/GenBank/DDBJ databases">
        <title>Draft genome for Aliikangiella sp. M105.</title>
        <authorList>
            <person name="Wang G."/>
        </authorList>
    </citation>
    <scope>NUCLEOTIDE SEQUENCE [LARGE SCALE GENOMIC DNA]</scope>
    <source>
        <strain evidence="2 3">M105</strain>
    </source>
</reference>
<dbReference type="SMART" id="SM00901">
    <property type="entry name" value="FRG"/>
    <property type="match status" value="1"/>
</dbReference>
<dbReference type="RefSeq" id="WP_142893749.1">
    <property type="nucleotide sequence ID" value="NZ_ML660164.1"/>
</dbReference>
<gene>
    <name evidence="2" type="ORF">FLL46_11915</name>
</gene>
<dbReference type="AlphaFoldDB" id="A0A545UDM7"/>
<dbReference type="Proteomes" id="UP000315439">
    <property type="component" value="Unassembled WGS sequence"/>
</dbReference>
<dbReference type="OrthoDB" id="9816036at2"/>
<comment type="caution">
    <text evidence="2">The sequence shown here is derived from an EMBL/GenBank/DDBJ whole genome shotgun (WGS) entry which is preliminary data.</text>
</comment>
<sequence>MESTQVKSLNEFHDVINQNKNQWHCWFYRGQSKENYKLTPKAGREPFLSKAKNDQALFEAWYRHAVGLQDINHLTDWEALAVAQHHGLATRLLDWSFNPLNALYFALYGGSLEVNEKDNCVVFAHYSTEEFVDTENHQSPFDISGICRFRPNTVSPRIAQQGGIFTVHSAPHLCLEENLHKDERLLKIIIDKSVKKELSQELSHYGVNSLGLFPDLDGLSKHINWAFVNLDYS</sequence>
<name>A0A545UDM7_9GAMM</name>